<protein>
    <recommendedName>
        <fullName evidence="4">Alpha/beta fold hydrolase</fullName>
    </recommendedName>
</protein>
<dbReference type="EMBL" id="JAYWMA010000004">
    <property type="protein sequence ID" value="MEX3528507.1"/>
    <property type="molecule type" value="Genomic_DNA"/>
</dbReference>
<evidence type="ECO:0008006" key="4">
    <source>
        <dbReference type="Google" id="ProtNLM"/>
    </source>
</evidence>
<comment type="caution">
    <text evidence="2">The sequence shown here is derived from an EMBL/GenBank/DDBJ whole genome shotgun (WGS) entry which is preliminary data.</text>
</comment>
<sequence length="333" mass="33574">MKPITRVRTGNGRRGWSAVAAIGAAALMGPTVGAPAATAVPSGSGGLGSSDLGSAGIGSTAVVEEPFPELGWANDPECVPAPEHPQPVLLIHGTWSSAEDMKALATPLVDAGYCVHSLEYGWHRESARGNVPGTNGVGDVRESAAAVDRAIRYVAGETAAGRAAGAVDVIGHSQAAALMRLAMNDHGAAEFVDDAIYLAGTHRGTSMDGLDQLNLHSSSAAVAVGDAVLGPAALQQLNGSDVVAHLESLPDPQPGVDYTVLASVDDTTASTAPGAFLEAGPGATVTNALIQDVCPAAPSPFTHDHMRDHPIVHGLVLEALAGRPVVCAPAELG</sequence>
<dbReference type="PROSITE" id="PS51318">
    <property type="entry name" value="TAT"/>
    <property type="match status" value="1"/>
</dbReference>
<dbReference type="RefSeq" id="WP_368522314.1">
    <property type="nucleotide sequence ID" value="NZ_JAYWMA010000004.1"/>
</dbReference>
<evidence type="ECO:0000313" key="3">
    <source>
        <dbReference type="Proteomes" id="UP001558353"/>
    </source>
</evidence>
<accession>A0ABV3UTI4</accession>
<dbReference type="InterPro" id="IPR006311">
    <property type="entry name" value="TAT_signal"/>
</dbReference>
<name>A0ABV3UTI4_9CORY</name>
<feature type="signal peptide" evidence="1">
    <location>
        <begin position="1"/>
        <end position="36"/>
    </location>
</feature>
<proteinExistence type="predicted"/>
<gene>
    <name evidence="2" type="ORF">VVR64_05425</name>
</gene>
<evidence type="ECO:0000256" key="1">
    <source>
        <dbReference type="SAM" id="SignalP"/>
    </source>
</evidence>
<dbReference type="Proteomes" id="UP001558353">
    <property type="component" value="Unassembled WGS sequence"/>
</dbReference>
<dbReference type="SUPFAM" id="SSF53474">
    <property type="entry name" value="alpha/beta-Hydrolases"/>
    <property type="match status" value="1"/>
</dbReference>
<feature type="chain" id="PRO_5046789902" description="Alpha/beta fold hydrolase" evidence="1">
    <location>
        <begin position="37"/>
        <end position="333"/>
    </location>
</feature>
<reference evidence="2 3" key="1">
    <citation type="journal article" date="2024" name="Fungal Genet. Biol.">
        <title>The porcine skin microbiome exhibits broad fungal antagonism.</title>
        <authorList>
            <person name="De La Cruz K.F."/>
            <person name="Townsend E.C."/>
            <person name="Alex Cheong J.Z."/>
            <person name="Salamzade R."/>
            <person name="Liu A."/>
            <person name="Sandstrom S."/>
            <person name="Davila E."/>
            <person name="Huang L."/>
            <person name="Xu K.H."/>
            <person name="Wu S.Y."/>
            <person name="Meudt J.J."/>
            <person name="Shanmuganayagam D."/>
            <person name="Gibson A.L.F."/>
            <person name="Kalan L.R."/>
        </authorList>
    </citation>
    <scope>NUCLEOTIDE SEQUENCE [LARGE SCALE GENOMIC DNA]</scope>
    <source>
        <strain evidence="2 3">LK2569</strain>
    </source>
</reference>
<dbReference type="Gene3D" id="3.40.50.1820">
    <property type="entry name" value="alpha/beta hydrolase"/>
    <property type="match status" value="1"/>
</dbReference>
<keyword evidence="1" id="KW-0732">Signal</keyword>
<dbReference type="InterPro" id="IPR029058">
    <property type="entry name" value="AB_hydrolase_fold"/>
</dbReference>
<evidence type="ECO:0000313" key="2">
    <source>
        <dbReference type="EMBL" id="MEX3528507.1"/>
    </source>
</evidence>
<keyword evidence="3" id="KW-1185">Reference proteome</keyword>
<organism evidence="2 3">
    <name type="scientific">Corynebacterium xerosis</name>
    <dbReference type="NCBI Taxonomy" id="1725"/>
    <lineage>
        <taxon>Bacteria</taxon>
        <taxon>Bacillati</taxon>
        <taxon>Actinomycetota</taxon>
        <taxon>Actinomycetes</taxon>
        <taxon>Mycobacteriales</taxon>
        <taxon>Corynebacteriaceae</taxon>
        <taxon>Corynebacterium</taxon>
    </lineage>
</organism>